<evidence type="ECO:0000313" key="3">
    <source>
        <dbReference type="Proteomes" id="UP001241110"/>
    </source>
</evidence>
<protein>
    <submittedName>
        <fullName evidence="2">DUF190 domain-containing protein</fullName>
    </submittedName>
</protein>
<dbReference type="Proteomes" id="UP001241110">
    <property type="component" value="Unassembled WGS sequence"/>
</dbReference>
<evidence type="ECO:0000256" key="1">
    <source>
        <dbReference type="ARBA" id="ARBA00010554"/>
    </source>
</evidence>
<dbReference type="PANTHER" id="PTHR35983:SF1">
    <property type="entry name" value="UPF0166 PROTEIN TM_0021"/>
    <property type="match status" value="1"/>
</dbReference>
<dbReference type="RefSeq" id="WP_313975828.1">
    <property type="nucleotide sequence ID" value="NZ_JASJOS010000002.1"/>
</dbReference>
<name>A0AAE3QJ22_9BACT</name>
<dbReference type="InterPro" id="IPR003793">
    <property type="entry name" value="UPF0166"/>
</dbReference>
<sequence>MLQAQIFIDKGERKDSRLLFRYILEFLIIHKIEGATVFEGIAGFGPNQHITDPHSLFSFDEPPVLITFIDQDEKVRQVLTLLRREMSHGLIITHQVEIW</sequence>
<dbReference type="SUPFAM" id="SSF54913">
    <property type="entry name" value="GlnB-like"/>
    <property type="match status" value="1"/>
</dbReference>
<dbReference type="EMBL" id="JASJOS010000002">
    <property type="protein sequence ID" value="MDJ1479541.1"/>
    <property type="molecule type" value="Genomic_DNA"/>
</dbReference>
<dbReference type="PANTHER" id="PTHR35983">
    <property type="entry name" value="UPF0166 PROTEIN TM_0021"/>
    <property type="match status" value="1"/>
</dbReference>
<evidence type="ECO:0000313" key="2">
    <source>
        <dbReference type="EMBL" id="MDJ1479541.1"/>
    </source>
</evidence>
<gene>
    <name evidence="2" type="ORF">QNI16_03535</name>
</gene>
<accession>A0AAE3QJ22</accession>
<comment type="caution">
    <text evidence="2">The sequence shown here is derived from an EMBL/GenBank/DDBJ whole genome shotgun (WGS) entry which is preliminary data.</text>
</comment>
<dbReference type="Pfam" id="PF02641">
    <property type="entry name" value="DUF190"/>
    <property type="match status" value="1"/>
</dbReference>
<organism evidence="2 3">
    <name type="scientific">Xanthocytophaga flava</name>
    <dbReference type="NCBI Taxonomy" id="3048013"/>
    <lineage>
        <taxon>Bacteria</taxon>
        <taxon>Pseudomonadati</taxon>
        <taxon>Bacteroidota</taxon>
        <taxon>Cytophagia</taxon>
        <taxon>Cytophagales</taxon>
        <taxon>Rhodocytophagaceae</taxon>
        <taxon>Xanthocytophaga</taxon>
    </lineage>
</organism>
<reference evidence="2" key="1">
    <citation type="submission" date="2023-05" db="EMBL/GenBank/DDBJ databases">
        <authorList>
            <person name="Zhang X."/>
        </authorList>
    </citation>
    <scope>NUCLEOTIDE SEQUENCE</scope>
    <source>
        <strain evidence="2">YF14B1</strain>
    </source>
</reference>
<dbReference type="AlphaFoldDB" id="A0AAE3QJ22"/>
<comment type="similarity">
    <text evidence="1">Belongs to the UPF0166 family.</text>
</comment>
<proteinExistence type="inferred from homology"/>
<dbReference type="InterPro" id="IPR011322">
    <property type="entry name" value="N-reg_PII-like_a/b"/>
</dbReference>
<dbReference type="Gene3D" id="3.30.70.120">
    <property type="match status" value="1"/>
</dbReference>
<dbReference type="InterPro" id="IPR015867">
    <property type="entry name" value="N-reg_PII/ATP_PRibTrfase_C"/>
</dbReference>